<dbReference type="InterPro" id="IPR036669">
    <property type="entry name" value="Amyloid_Cu-bd_sf"/>
</dbReference>
<dbReference type="InterPro" id="IPR036176">
    <property type="entry name" value="E2_sf"/>
</dbReference>
<dbReference type="Pfam" id="PF02177">
    <property type="entry name" value="APP_N"/>
    <property type="match status" value="1"/>
</dbReference>
<feature type="signal peptide" evidence="12">
    <location>
        <begin position="1"/>
        <end position="27"/>
    </location>
</feature>
<dbReference type="PROSITE" id="PS00319">
    <property type="entry name" value="APP_CUBD"/>
    <property type="match status" value="1"/>
</dbReference>
<dbReference type="PROSITE" id="PS51870">
    <property type="entry name" value="APP_E2"/>
    <property type="match status" value="1"/>
</dbReference>
<evidence type="ECO:0000256" key="10">
    <source>
        <dbReference type="SAM" id="MobiDB-lite"/>
    </source>
</evidence>
<dbReference type="Pfam" id="PF12924">
    <property type="entry name" value="APP_Cu_bd"/>
    <property type="match status" value="1"/>
</dbReference>
<feature type="chain" id="PRO_5009318160" evidence="12">
    <location>
        <begin position="28"/>
        <end position="766"/>
    </location>
</feature>
<dbReference type="InterPro" id="IPR008154">
    <property type="entry name" value="Amyloid_glyco_extra"/>
</dbReference>
<feature type="coiled-coil region" evidence="9">
    <location>
        <begin position="333"/>
        <end position="360"/>
    </location>
</feature>
<dbReference type="AlphaFoldDB" id="A0A1I8EFP3"/>
<dbReference type="WBParaSite" id="maker-PairedContig_1903-snap-gene-0.15-mRNA-1">
    <property type="protein sequence ID" value="maker-PairedContig_1903-snap-gene-0.15-mRNA-1"/>
    <property type="gene ID" value="maker-PairedContig_1903-snap-gene-0.15"/>
</dbReference>
<feature type="compositionally biased region" description="Acidic residues" evidence="10">
    <location>
        <begin position="218"/>
        <end position="258"/>
    </location>
</feature>
<feature type="domain" description="E2" evidence="14">
    <location>
        <begin position="268"/>
        <end position="468"/>
    </location>
</feature>
<evidence type="ECO:0000256" key="6">
    <source>
        <dbReference type="ARBA" id="ARBA00023157"/>
    </source>
</evidence>
<dbReference type="GO" id="GO:0007409">
    <property type="term" value="P:axonogenesis"/>
    <property type="evidence" value="ECO:0007669"/>
    <property type="project" value="TreeGrafter"/>
</dbReference>
<evidence type="ECO:0000256" key="1">
    <source>
        <dbReference type="ARBA" id="ARBA00004479"/>
    </source>
</evidence>
<dbReference type="InterPro" id="IPR024329">
    <property type="entry name" value="Amyloid_glyco_E2_domain"/>
</dbReference>
<proteinExistence type="inferred from homology"/>
<evidence type="ECO:0000256" key="12">
    <source>
        <dbReference type="SAM" id="SignalP"/>
    </source>
</evidence>
<keyword evidence="2 11" id="KW-0812">Transmembrane</keyword>
<feature type="domain" description="E1" evidence="13">
    <location>
        <begin position="38"/>
        <end position="202"/>
    </location>
</feature>
<keyword evidence="7" id="KW-0325">Glycoprotein</keyword>
<evidence type="ECO:0000256" key="9">
    <source>
        <dbReference type="SAM" id="Coils"/>
    </source>
</evidence>
<dbReference type="InterPro" id="IPR011178">
    <property type="entry name" value="Amyloid_glyco_Cu-bd"/>
</dbReference>
<accession>A0A1I8EFP3</accession>
<comment type="similarity">
    <text evidence="8">Belongs to the APP family.</text>
</comment>
<dbReference type="SUPFAM" id="SSF109843">
    <property type="entry name" value="CAPPD, an extracellular domain of amyloid beta A4 protein"/>
    <property type="match status" value="1"/>
</dbReference>
<dbReference type="GO" id="GO:0046914">
    <property type="term" value="F:transition metal ion binding"/>
    <property type="evidence" value="ECO:0007669"/>
    <property type="project" value="InterPro"/>
</dbReference>
<feature type="disulfide bond" evidence="8">
    <location>
        <begin position="48"/>
        <end position="71"/>
    </location>
</feature>
<comment type="caution">
    <text evidence="8">Lacks conserved residue(s) required for the propagation of feature annotation.</text>
</comment>
<name>A0A1I8EFP3_WUCBA</name>
<feature type="transmembrane region" description="Helical" evidence="11">
    <location>
        <begin position="704"/>
        <end position="724"/>
    </location>
</feature>
<feature type="region of interest" description="Disordered" evidence="10">
    <location>
        <begin position="210"/>
        <end position="280"/>
    </location>
</feature>
<dbReference type="InterPro" id="IPR015849">
    <property type="entry name" value="Amyloid_glyco_heparin-bd"/>
</dbReference>
<keyword evidence="5 11" id="KW-0472">Membrane</keyword>
<dbReference type="SUPFAM" id="SSF56491">
    <property type="entry name" value="A heparin-binding domain"/>
    <property type="match status" value="1"/>
</dbReference>
<feature type="disulfide bond" evidence="8">
    <location>
        <begin position="107"/>
        <end position="114"/>
    </location>
</feature>
<evidence type="ECO:0000256" key="3">
    <source>
        <dbReference type="ARBA" id="ARBA00022729"/>
    </source>
</evidence>
<keyword evidence="6 8" id="KW-1015">Disulfide bond</keyword>
<organism evidence="15">
    <name type="scientific">Wuchereria bancrofti</name>
    <dbReference type="NCBI Taxonomy" id="6293"/>
    <lineage>
        <taxon>Eukaryota</taxon>
        <taxon>Metazoa</taxon>
        <taxon>Ecdysozoa</taxon>
        <taxon>Nematoda</taxon>
        <taxon>Chromadorea</taxon>
        <taxon>Rhabditida</taxon>
        <taxon>Spirurina</taxon>
        <taxon>Spiruromorpha</taxon>
        <taxon>Filarioidea</taxon>
        <taxon>Onchocercidae</taxon>
        <taxon>Wuchereria</taxon>
    </lineage>
</organism>
<evidence type="ECO:0000259" key="13">
    <source>
        <dbReference type="PROSITE" id="PS51869"/>
    </source>
</evidence>
<dbReference type="GO" id="GO:0007417">
    <property type="term" value="P:central nervous system development"/>
    <property type="evidence" value="ECO:0007669"/>
    <property type="project" value="TreeGrafter"/>
</dbReference>
<comment type="subcellular location">
    <subcellularLocation>
        <location evidence="1">Membrane</location>
        <topology evidence="1">Single-pass type I membrane protein</topology>
    </subcellularLocation>
</comment>
<protein>
    <submittedName>
        <fullName evidence="15">A4_EXTRA domain-containing protein</fullName>
    </submittedName>
</protein>
<feature type="region of interest" description="Disordered" evidence="10">
    <location>
        <begin position="593"/>
        <end position="615"/>
    </location>
</feature>
<evidence type="ECO:0000256" key="5">
    <source>
        <dbReference type="ARBA" id="ARBA00023136"/>
    </source>
</evidence>
<dbReference type="PANTHER" id="PTHR23103">
    <property type="entry name" value="ALZHEIMER'S DISEASE BETA-AMYLOID RELATED"/>
    <property type="match status" value="1"/>
</dbReference>
<dbReference type="PANTHER" id="PTHR23103:SF15">
    <property type="entry name" value="AMYLOID-BETA-LIKE PROTEIN"/>
    <property type="match status" value="1"/>
</dbReference>
<dbReference type="Gene3D" id="3.30.1490.140">
    <property type="entry name" value="Amyloidogenic glycoprotein, copper-binding domain"/>
    <property type="match status" value="1"/>
</dbReference>
<dbReference type="GO" id="GO:0008201">
    <property type="term" value="F:heparin binding"/>
    <property type="evidence" value="ECO:0007669"/>
    <property type="project" value="UniProtKB-UniRule"/>
</dbReference>
<evidence type="ECO:0000256" key="11">
    <source>
        <dbReference type="SAM" id="Phobius"/>
    </source>
</evidence>
<feature type="region of interest" description="GFLD subdomain" evidence="8">
    <location>
        <begin position="38"/>
        <end position="131"/>
    </location>
</feature>
<keyword evidence="9" id="KW-0175">Coiled coil</keyword>
<keyword evidence="4 11" id="KW-1133">Transmembrane helix</keyword>
<evidence type="ECO:0000259" key="14">
    <source>
        <dbReference type="PROSITE" id="PS51870"/>
    </source>
</evidence>
<dbReference type="SUPFAM" id="SSF89811">
    <property type="entry name" value="Amyloid beta a4 protein copper binding domain (domain 2)"/>
    <property type="match status" value="1"/>
</dbReference>
<dbReference type="Pfam" id="PF12925">
    <property type="entry name" value="APP_E2"/>
    <property type="match status" value="1"/>
</dbReference>
<dbReference type="SMART" id="SM00006">
    <property type="entry name" value="A4_EXTRA"/>
    <property type="match status" value="1"/>
</dbReference>
<feature type="region of interest" description="Disordered" evidence="10">
    <location>
        <begin position="531"/>
        <end position="551"/>
    </location>
</feature>
<dbReference type="GO" id="GO:0016020">
    <property type="term" value="C:membrane"/>
    <property type="evidence" value="ECO:0007669"/>
    <property type="project" value="UniProtKB-SubCell"/>
</dbReference>
<dbReference type="InterPro" id="IPR019745">
    <property type="entry name" value="Amyloid_glyco_intracell_CS"/>
</dbReference>
<sequence length="766" mass="88772">MAGGSLMMSLVLVVQFSLFAHIEDVAANVDSRKEKKHEKFVPLVAFQCGFRNRFMSEDGAWLSDPSTLATCFSGKLDILKYCRKAYPKLDVTNIVEYSHEVEIPGWCREQGSSCRWTHTVRPYQCIVGEFHSEALQVPHGCRFGHINDRQSCNDYAHWKDAAYKHCKTKVVNDKRMAVRSFAVLEPCGLDLFTGVEFVCCPGDDKTEELEKKKVEGKETEDDDDDDYDDDDDDDDDDGDDDDDDDDDDGGNEDNDDDDAKGLSAKSVLQDPYFKMSDPVNEHERFKEAQQRMEKRHRARINKVMREWSDLEARYKKMKKTDEKGAEAFKKEMTSRFQKTVTSLEEENKEQKKQLEDVHEERVQAHLNEKKRQATHDYRASLAVQMGAPNKHNVLKTLKTYIRAEEKDRTHMINRFRHLLRTDRDEAETYEPILIHQLRYIDLRINGTLAMLRDFPGLERQVRPIAVEFWTDYRRENTPEVAGDEYTLIGGDEQNIKLVHYYKDSYDRLHNPSRSRKTTLSMITPKKVLHDLDEGGNSYDEEENSDASVEARKQSYDNTKKIVIEKIVQRRTGNKFDKKRPTAYETDNVDEDDETRDMFPYVSNTDEEPLSSSKSVERELHVEIEPIVSEPVRVHDLPPRPSYARHEPLQHFKVQLFFPGYYYNTSVQLLVYFGGNFTFDHLKLALLQMSAEDASASMFKISTNLLLIFVSAATVIFIVFATVLVRQRPRRRGFIEVDVCTPGERHVNGMQVNGYENPTYSFFDNKA</sequence>
<feature type="region of interest" description="CuBD subdomain" evidence="8">
    <location>
        <begin position="139"/>
        <end position="202"/>
    </location>
</feature>
<dbReference type="InterPro" id="IPR019744">
    <property type="entry name" value="APP_CUBD_CS"/>
</dbReference>
<dbReference type="STRING" id="6293.A0A1I8EFP3"/>
<dbReference type="Gene3D" id="3.90.570.10">
    <property type="entry name" value="Amyloidogenic glycoprotein, heparin-binding domain"/>
    <property type="match status" value="1"/>
</dbReference>
<dbReference type="InterPro" id="IPR019543">
    <property type="entry name" value="APP_amyloid_C"/>
</dbReference>
<dbReference type="InterPro" id="IPR036454">
    <property type="entry name" value="Amyloid_glyco_heparin-bd_sf"/>
</dbReference>
<keyword evidence="3 12" id="KW-0732">Signal</keyword>
<reference evidence="15" key="1">
    <citation type="submission" date="2016-11" db="UniProtKB">
        <authorList>
            <consortium name="WormBaseParasite"/>
        </authorList>
    </citation>
    <scope>IDENTIFICATION</scope>
    <source>
        <strain evidence="15">pt0022</strain>
    </source>
</reference>
<dbReference type="Pfam" id="PF10515">
    <property type="entry name" value="APP_amyloid"/>
    <property type="match status" value="1"/>
</dbReference>
<evidence type="ECO:0000256" key="7">
    <source>
        <dbReference type="ARBA" id="ARBA00023180"/>
    </source>
</evidence>
<evidence type="ECO:0000256" key="4">
    <source>
        <dbReference type="ARBA" id="ARBA00022989"/>
    </source>
</evidence>
<dbReference type="InterPro" id="IPR008155">
    <property type="entry name" value="Amyloid_glyco"/>
</dbReference>
<dbReference type="GO" id="GO:0043025">
    <property type="term" value="C:neuronal cell body"/>
    <property type="evidence" value="ECO:0007669"/>
    <property type="project" value="TreeGrafter"/>
</dbReference>
<dbReference type="PROSITE" id="PS00320">
    <property type="entry name" value="APP_INTRA"/>
    <property type="match status" value="1"/>
</dbReference>
<dbReference type="Gene3D" id="1.20.120.770">
    <property type="entry name" value="Amyloid precursor protein, E2 domain"/>
    <property type="match status" value="1"/>
</dbReference>
<dbReference type="PROSITE" id="PS51869">
    <property type="entry name" value="APP_E1"/>
    <property type="match status" value="1"/>
</dbReference>
<dbReference type="GO" id="GO:0043005">
    <property type="term" value="C:neuron projection"/>
    <property type="evidence" value="ECO:0007669"/>
    <property type="project" value="TreeGrafter"/>
</dbReference>
<evidence type="ECO:0000313" key="15">
    <source>
        <dbReference type="WBParaSite" id="maker-PairedContig_1903-snap-gene-0.15-mRNA-1"/>
    </source>
</evidence>
<dbReference type="PRINTS" id="PR00203">
    <property type="entry name" value="AMYLOIDA4"/>
</dbReference>
<evidence type="ECO:0000256" key="2">
    <source>
        <dbReference type="ARBA" id="ARBA00022692"/>
    </source>
</evidence>
<evidence type="ECO:0000256" key="8">
    <source>
        <dbReference type="PROSITE-ProRule" id="PRU01217"/>
    </source>
</evidence>